<keyword evidence="3" id="KW-1185">Reference proteome</keyword>
<dbReference type="InterPro" id="IPR011049">
    <property type="entry name" value="Serralysin-like_metalloprot_C"/>
</dbReference>
<name>A0ABX2EKK8_9BURK</name>
<dbReference type="Pfam" id="PF13946">
    <property type="entry name" value="DUF4214"/>
    <property type="match status" value="1"/>
</dbReference>
<protein>
    <submittedName>
        <fullName evidence="2">DUF4214 domain-containing protein</fullName>
    </submittedName>
</protein>
<dbReference type="RefSeq" id="WP_173125415.1">
    <property type="nucleotide sequence ID" value="NZ_JABRWJ010000005.1"/>
</dbReference>
<dbReference type="SUPFAM" id="SSF51120">
    <property type="entry name" value="beta-Roll"/>
    <property type="match status" value="1"/>
</dbReference>
<accession>A0ABX2EKK8</accession>
<sequence length="281" mass="30036">MAHWTLLEPLDLSTLDFFDGDRPNSPDDLFESLDEALQLLEVLWDLLHILSYYNPLTDDWDTEGLLDYLYEEFDWFEGSAGGDTFSGRGGNDVLHGNGGIDTAVYEGTQARYALARQADGFTVTDGQGGAGRDTLAGIERLRFDDRSLALDLDGHAGGVARLIGTLFGPQKVADAGLVGLGLQLLDGGLTDTELAQAAVASALFADAAGSHSNADFVRQVYRNVTGQEASVSEQQHYTALLDSGATDQAALALWASQTELLAQRIDLVGLAEHGLGFMPPA</sequence>
<dbReference type="Pfam" id="PF00353">
    <property type="entry name" value="HemolysinCabind"/>
    <property type="match status" value="1"/>
</dbReference>
<evidence type="ECO:0000313" key="2">
    <source>
        <dbReference type="EMBL" id="NRF69101.1"/>
    </source>
</evidence>
<dbReference type="InterPro" id="IPR001343">
    <property type="entry name" value="Hemolysn_Ca-bd"/>
</dbReference>
<dbReference type="EMBL" id="JABRWJ010000005">
    <property type="protein sequence ID" value="NRF69101.1"/>
    <property type="molecule type" value="Genomic_DNA"/>
</dbReference>
<dbReference type="Proteomes" id="UP000737171">
    <property type="component" value="Unassembled WGS sequence"/>
</dbReference>
<evidence type="ECO:0000259" key="1">
    <source>
        <dbReference type="Pfam" id="PF13946"/>
    </source>
</evidence>
<comment type="caution">
    <text evidence="2">The sequence shown here is derived from an EMBL/GenBank/DDBJ whole genome shotgun (WGS) entry which is preliminary data.</text>
</comment>
<proteinExistence type="predicted"/>
<evidence type="ECO:0000313" key="3">
    <source>
        <dbReference type="Proteomes" id="UP000737171"/>
    </source>
</evidence>
<organism evidence="2 3">
    <name type="scientific">Pseudaquabacterium terrae</name>
    <dbReference type="NCBI Taxonomy" id="2732868"/>
    <lineage>
        <taxon>Bacteria</taxon>
        <taxon>Pseudomonadati</taxon>
        <taxon>Pseudomonadota</taxon>
        <taxon>Betaproteobacteria</taxon>
        <taxon>Burkholderiales</taxon>
        <taxon>Sphaerotilaceae</taxon>
        <taxon>Pseudaquabacterium</taxon>
    </lineage>
</organism>
<dbReference type="InterPro" id="IPR025282">
    <property type="entry name" value="DUF4214"/>
</dbReference>
<reference evidence="2 3" key="1">
    <citation type="submission" date="2020-05" db="EMBL/GenBank/DDBJ databases">
        <title>Aquincola sp. isolate from soil.</title>
        <authorList>
            <person name="Han J."/>
            <person name="Kim D.-U."/>
        </authorList>
    </citation>
    <scope>NUCLEOTIDE SEQUENCE [LARGE SCALE GENOMIC DNA]</scope>
    <source>
        <strain evidence="2 3">S2</strain>
    </source>
</reference>
<feature type="domain" description="DUF4214" evidence="1">
    <location>
        <begin position="195"/>
        <end position="253"/>
    </location>
</feature>
<gene>
    <name evidence="2" type="ORF">HLB44_19070</name>
</gene>